<reference evidence="1 2" key="1">
    <citation type="journal article" date="2018" name="Sci. Rep.">
        <title>Genomic signatures of local adaptation to the degree of environmental predictability in rotifers.</title>
        <authorList>
            <person name="Franch-Gras L."/>
            <person name="Hahn C."/>
            <person name="Garcia-Roger E.M."/>
            <person name="Carmona M.J."/>
            <person name="Serra M."/>
            <person name="Gomez A."/>
        </authorList>
    </citation>
    <scope>NUCLEOTIDE SEQUENCE [LARGE SCALE GENOMIC DNA]</scope>
    <source>
        <strain evidence="1">HYR1</strain>
    </source>
</reference>
<accession>A0A3M7PX30</accession>
<name>A0A3M7PX30_BRAPC</name>
<evidence type="ECO:0000313" key="2">
    <source>
        <dbReference type="Proteomes" id="UP000276133"/>
    </source>
</evidence>
<dbReference type="AlphaFoldDB" id="A0A3M7PX30"/>
<sequence length="91" mass="10960">MNNRMLDLSKSYKCQTKKLVKIIKINKIETNNHFGIVLPGLKNLKNFLIKFSHRYVLIMKNEIALKKKRNKDQKPRSKTYYRLQLNIRIQN</sequence>
<gene>
    <name evidence="1" type="ORF">BpHYR1_022555</name>
</gene>
<organism evidence="1 2">
    <name type="scientific">Brachionus plicatilis</name>
    <name type="common">Marine rotifer</name>
    <name type="synonym">Brachionus muelleri</name>
    <dbReference type="NCBI Taxonomy" id="10195"/>
    <lineage>
        <taxon>Eukaryota</taxon>
        <taxon>Metazoa</taxon>
        <taxon>Spiralia</taxon>
        <taxon>Gnathifera</taxon>
        <taxon>Rotifera</taxon>
        <taxon>Eurotatoria</taxon>
        <taxon>Monogononta</taxon>
        <taxon>Pseudotrocha</taxon>
        <taxon>Ploima</taxon>
        <taxon>Brachionidae</taxon>
        <taxon>Brachionus</taxon>
    </lineage>
</organism>
<dbReference type="EMBL" id="REGN01008359">
    <property type="protein sequence ID" value="RNA03762.1"/>
    <property type="molecule type" value="Genomic_DNA"/>
</dbReference>
<dbReference type="Proteomes" id="UP000276133">
    <property type="component" value="Unassembled WGS sequence"/>
</dbReference>
<comment type="caution">
    <text evidence="1">The sequence shown here is derived from an EMBL/GenBank/DDBJ whole genome shotgun (WGS) entry which is preliminary data.</text>
</comment>
<proteinExistence type="predicted"/>
<protein>
    <submittedName>
        <fullName evidence="1">Uncharacterized protein</fullName>
    </submittedName>
</protein>
<keyword evidence="2" id="KW-1185">Reference proteome</keyword>
<evidence type="ECO:0000313" key="1">
    <source>
        <dbReference type="EMBL" id="RNA03762.1"/>
    </source>
</evidence>